<gene>
    <name evidence="1" type="ORF">LCGC14_1659550</name>
</gene>
<comment type="caution">
    <text evidence="1">The sequence shown here is derived from an EMBL/GenBank/DDBJ whole genome shotgun (WGS) entry which is preliminary data.</text>
</comment>
<protein>
    <submittedName>
        <fullName evidence="1">Uncharacterized protein</fullName>
    </submittedName>
</protein>
<reference evidence="1" key="1">
    <citation type="journal article" date="2015" name="Nature">
        <title>Complex archaea that bridge the gap between prokaryotes and eukaryotes.</title>
        <authorList>
            <person name="Spang A."/>
            <person name="Saw J.H."/>
            <person name="Jorgensen S.L."/>
            <person name="Zaremba-Niedzwiedzka K."/>
            <person name="Martijn J."/>
            <person name="Lind A.E."/>
            <person name="van Eijk R."/>
            <person name="Schleper C."/>
            <person name="Guy L."/>
            <person name="Ettema T.J."/>
        </authorList>
    </citation>
    <scope>NUCLEOTIDE SEQUENCE</scope>
</reference>
<sequence length="154" mass="17248">KTNRLHIGRHSVIHTKGSAIAAPVHHIVEKETIIEKELDEEKMADIIRKVLAEKKEVPVEKPKPQTDIKEEVQKAVKSGMKDLISSIRDQISSVNVNPQQSKEIDMPIDPAKFAEISQKAIDKVSKDIETGEAKTPKKVQFKIGDLKDLADEIE</sequence>
<proteinExistence type="predicted"/>
<name>A0A0F9KUR2_9ZZZZ</name>
<dbReference type="AlphaFoldDB" id="A0A0F9KUR2"/>
<organism evidence="1">
    <name type="scientific">marine sediment metagenome</name>
    <dbReference type="NCBI Taxonomy" id="412755"/>
    <lineage>
        <taxon>unclassified sequences</taxon>
        <taxon>metagenomes</taxon>
        <taxon>ecological metagenomes</taxon>
    </lineage>
</organism>
<feature type="non-terminal residue" evidence="1">
    <location>
        <position position="1"/>
    </location>
</feature>
<accession>A0A0F9KUR2</accession>
<evidence type="ECO:0000313" key="1">
    <source>
        <dbReference type="EMBL" id="KKM19045.1"/>
    </source>
</evidence>
<dbReference type="EMBL" id="LAZR01014079">
    <property type="protein sequence ID" value="KKM19045.1"/>
    <property type="molecule type" value="Genomic_DNA"/>
</dbReference>